<dbReference type="AlphaFoldDB" id="A0A9Q0FAJ1"/>
<proteinExistence type="inferred from homology"/>
<dbReference type="InterPro" id="IPR017853">
    <property type="entry name" value="GH"/>
</dbReference>
<dbReference type="Gene3D" id="3.20.20.80">
    <property type="entry name" value="Glycosidases"/>
    <property type="match status" value="1"/>
</dbReference>
<evidence type="ECO:0000313" key="10">
    <source>
        <dbReference type="Proteomes" id="UP001141552"/>
    </source>
</evidence>
<feature type="compositionally biased region" description="Pro residues" evidence="6">
    <location>
        <begin position="239"/>
        <end position="259"/>
    </location>
</feature>
<dbReference type="OrthoDB" id="76388at2759"/>
<dbReference type="PROSITE" id="PS51910">
    <property type="entry name" value="GH18_2"/>
    <property type="match status" value="1"/>
</dbReference>
<evidence type="ECO:0000313" key="9">
    <source>
        <dbReference type="EMBL" id="KAJ4827139.1"/>
    </source>
</evidence>
<keyword evidence="2 7" id="KW-0732">Signal</keyword>
<dbReference type="InterPro" id="IPR011583">
    <property type="entry name" value="Chitinase_II/V-like_cat"/>
</dbReference>
<feature type="compositionally biased region" description="Low complexity" evidence="6">
    <location>
        <begin position="38"/>
        <end position="50"/>
    </location>
</feature>
<accession>A0A9Q0FAJ1</accession>
<evidence type="ECO:0000256" key="6">
    <source>
        <dbReference type="SAM" id="MobiDB-lite"/>
    </source>
</evidence>
<dbReference type="Pfam" id="PF00704">
    <property type="entry name" value="Glyco_hydro_18"/>
    <property type="match status" value="1"/>
</dbReference>
<dbReference type="GO" id="GO:0005576">
    <property type="term" value="C:extracellular region"/>
    <property type="evidence" value="ECO:0007669"/>
    <property type="project" value="TreeGrafter"/>
</dbReference>
<evidence type="ECO:0000256" key="4">
    <source>
        <dbReference type="ARBA" id="ARBA00023180"/>
    </source>
</evidence>
<evidence type="ECO:0000256" key="5">
    <source>
        <dbReference type="ARBA" id="ARBA00023295"/>
    </source>
</evidence>
<feature type="compositionally biased region" description="Low complexity" evidence="6">
    <location>
        <begin position="94"/>
        <end position="105"/>
    </location>
</feature>
<dbReference type="GO" id="GO:0005975">
    <property type="term" value="P:carbohydrate metabolic process"/>
    <property type="evidence" value="ECO:0007669"/>
    <property type="project" value="InterPro"/>
</dbReference>
<keyword evidence="4" id="KW-0325">Glycoprotein</keyword>
<dbReference type="InterPro" id="IPR029070">
    <property type="entry name" value="Chitinase_insertion_sf"/>
</dbReference>
<dbReference type="GO" id="GO:0004568">
    <property type="term" value="F:chitinase activity"/>
    <property type="evidence" value="ECO:0007669"/>
    <property type="project" value="TreeGrafter"/>
</dbReference>
<keyword evidence="10" id="KW-1185">Reference proteome</keyword>
<evidence type="ECO:0000256" key="2">
    <source>
        <dbReference type="ARBA" id="ARBA00022729"/>
    </source>
</evidence>
<reference evidence="9" key="1">
    <citation type="submission" date="2022-02" db="EMBL/GenBank/DDBJ databases">
        <authorList>
            <person name="Henning P.M."/>
            <person name="McCubbin A.G."/>
            <person name="Shore J.S."/>
        </authorList>
    </citation>
    <scope>NUCLEOTIDE SEQUENCE</scope>
    <source>
        <strain evidence="9">F60SS</strain>
        <tissue evidence="9">Leaves</tissue>
    </source>
</reference>
<name>A0A9Q0FAJ1_9ROSI</name>
<gene>
    <name evidence="9" type="ORF">Tsubulata_024442</name>
</gene>
<keyword evidence="3" id="KW-0378">Hydrolase</keyword>
<dbReference type="PANTHER" id="PTHR11177:SF317">
    <property type="entry name" value="CHITINASE 12-RELATED"/>
    <property type="match status" value="1"/>
</dbReference>
<dbReference type="FunFam" id="3.10.50.10:FF:000003">
    <property type="entry name" value="Class V chitinase CHIT5b"/>
    <property type="match status" value="1"/>
</dbReference>
<feature type="compositionally biased region" description="Low complexity" evidence="6">
    <location>
        <begin position="60"/>
        <end position="73"/>
    </location>
</feature>
<dbReference type="InterPro" id="IPR050314">
    <property type="entry name" value="Glycosyl_Hydrlase_18"/>
</dbReference>
<reference evidence="9" key="2">
    <citation type="journal article" date="2023" name="Plants (Basel)">
        <title>Annotation of the Turnera subulata (Passifloraceae) Draft Genome Reveals the S-Locus Evolved after the Divergence of Turneroideae from Passifloroideae in a Stepwise Manner.</title>
        <authorList>
            <person name="Henning P.M."/>
            <person name="Roalson E.H."/>
            <person name="Mir W."/>
            <person name="McCubbin A.G."/>
            <person name="Shore J.S."/>
        </authorList>
    </citation>
    <scope>NUCLEOTIDE SEQUENCE</scope>
    <source>
        <strain evidence="9">F60SS</strain>
    </source>
</reference>
<feature type="domain" description="GH18" evidence="8">
    <location>
        <begin position="264"/>
        <end position="604"/>
    </location>
</feature>
<sequence>MTLSAPMPPLLLVITLAILSNSVTISSARHRNYPAPAPSASPQLPLSPAYGPGPVPSPSSSPADESSPYYASPVPEPAPLIPGPSPDSYPPLPDSDSPVPTSPSYSWPPSGWAPSYPGEPMASPVPISPSSHWAPSYPGEPMASPVPISPSSHWAPSYPADPIASPAPAPSPIAYPPAENSTEPYPGPYPSDSAPGYPTEPTTSPSPTPSPTAYPPSVSPEPTSSPCPEPYSGPGEPVSSPPPPTAYPPSPAASPPYPKPGSQGIKAAYWPSFDGYEASAIDTSYFTHIYYAFLELEPATPKLNVTPFDQEKIPGFIAALRGRNPPVKTLLSIGGAAANQTLFAEMAATPETRAAFINSTIEVARQYGFHGLDLDWEYPANDKEMSDLGSLFMEWYTALYNEAVATGKTRLLLTAAVYYSWKFTNYGEPRAYPVGAINKYVDWVNPMCYDYYGPWVNITGPNSGLNDPKSNNLSTTYGIGTWIRAGASPEKLVMGLPLYGHTWTLQDPYDNGFGAVAVDAGPGNGTLNYNQILEFISENKAVVHYEGEIGSYYTYAGNIWIGYDDVMSIDSKIKFAKSMGLRGYFFWALGQDNDWTLSRLGKPF</sequence>
<keyword evidence="5" id="KW-0326">Glycosidase</keyword>
<feature type="signal peptide" evidence="7">
    <location>
        <begin position="1"/>
        <end position="28"/>
    </location>
</feature>
<comment type="similarity">
    <text evidence="1">Belongs to the glycosyl hydrolase 18 family. Chitinase class V subfamily.</text>
</comment>
<dbReference type="EMBL" id="JAKUCV010006482">
    <property type="protein sequence ID" value="KAJ4827139.1"/>
    <property type="molecule type" value="Genomic_DNA"/>
</dbReference>
<organism evidence="9 10">
    <name type="scientific">Turnera subulata</name>
    <dbReference type="NCBI Taxonomy" id="218843"/>
    <lineage>
        <taxon>Eukaryota</taxon>
        <taxon>Viridiplantae</taxon>
        <taxon>Streptophyta</taxon>
        <taxon>Embryophyta</taxon>
        <taxon>Tracheophyta</taxon>
        <taxon>Spermatophyta</taxon>
        <taxon>Magnoliopsida</taxon>
        <taxon>eudicotyledons</taxon>
        <taxon>Gunneridae</taxon>
        <taxon>Pentapetalae</taxon>
        <taxon>rosids</taxon>
        <taxon>fabids</taxon>
        <taxon>Malpighiales</taxon>
        <taxon>Passifloraceae</taxon>
        <taxon>Turnera</taxon>
    </lineage>
</organism>
<dbReference type="Gene3D" id="3.10.50.10">
    <property type="match status" value="1"/>
</dbReference>
<feature type="compositionally biased region" description="Pro residues" evidence="6">
    <location>
        <begin position="204"/>
        <end position="231"/>
    </location>
</feature>
<dbReference type="CDD" id="cd02879">
    <property type="entry name" value="GH18_plant_chitinase_class_V"/>
    <property type="match status" value="1"/>
</dbReference>
<feature type="compositionally biased region" description="Pro residues" evidence="6">
    <location>
        <begin position="165"/>
        <end position="175"/>
    </location>
</feature>
<dbReference type="PANTHER" id="PTHR11177">
    <property type="entry name" value="CHITINASE"/>
    <property type="match status" value="1"/>
</dbReference>
<evidence type="ECO:0000256" key="3">
    <source>
        <dbReference type="ARBA" id="ARBA00022801"/>
    </source>
</evidence>
<dbReference type="SMART" id="SM00636">
    <property type="entry name" value="Glyco_18"/>
    <property type="match status" value="1"/>
</dbReference>
<dbReference type="Proteomes" id="UP001141552">
    <property type="component" value="Unassembled WGS sequence"/>
</dbReference>
<feature type="compositionally biased region" description="Low complexity" evidence="6">
    <location>
        <begin position="155"/>
        <end position="164"/>
    </location>
</feature>
<dbReference type="GO" id="GO:0006032">
    <property type="term" value="P:chitin catabolic process"/>
    <property type="evidence" value="ECO:0007669"/>
    <property type="project" value="TreeGrafter"/>
</dbReference>
<feature type="region of interest" description="Disordered" evidence="6">
    <location>
        <begin position="32"/>
        <end position="261"/>
    </location>
</feature>
<protein>
    <recommendedName>
        <fullName evidence="8">GH18 domain-containing protein</fullName>
    </recommendedName>
</protein>
<feature type="chain" id="PRO_5040479066" description="GH18 domain-containing protein" evidence="7">
    <location>
        <begin position="29"/>
        <end position="604"/>
    </location>
</feature>
<dbReference type="GO" id="GO:0008061">
    <property type="term" value="F:chitin binding"/>
    <property type="evidence" value="ECO:0007669"/>
    <property type="project" value="InterPro"/>
</dbReference>
<dbReference type="SUPFAM" id="SSF54556">
    <property type="entry name" value="Chitinase insertion domain"/>
    <property type="match status" value="1"/>
</dbReference>
<dbReference type="SUPFAM" id="SSF51445">
    <property type="entry name" value="(Trans)glycosidases"/>
    <property type="match status" value="1"/>
</dbReference>
<evidence type="ECO:0000259" key="8">
    <source>
        <dbReference type="PROSITE" id="PS51910"/>
    </source>
</evidence>
<dbReference type="InterPro" id="IPR001223">
    <property type="entry name" value="Glyco_hydro18_cat"/>
</dbReference>
<comment type="caution">
    <text evidence="9">The sequence shown here is derived from an EMBL/GenBank/DDBJ whole genome shotgun (WGS) entry which is preliminary data.</text>
</comment>
<evidence type="ECO:0000256" key="7">
    <source>
        <dbReference type="SAM" id="SignalP"/>
    </source>
</evidence>
<evidence type="ECO:0000256" key="1">
    <source>
        <dbReference type="ARBA" id="ARBA00008682"/>
    </source>
</evidence>
<feature type="compositionally biased region" description="Pro residues" evidence="6">
    <location>
        <begin position="74"/>
        <end position="93"/>
    </location>
</feature>